<keyword evidence="1" id="KW-1133">Transmembrane helix</keyword>
<dbReference type="OrthoDB" id="5381672at2759"/>
<protein>
    <submittedName>
        <fullName evidence="2">Uncharacterized protein</fullName>
    </submittedName>
</protein>
<reference evidence="2 3" key="1">
    <citation type="submission" date="2019-04" db="EMBL/GenBank/DDBJ databases">
        <title>Friends and foes A comparative genomics study of 23 Aspergillus species from section Flavi.</title>
        <authorList>
            <consortium name="DOE Joint Genome Institute"/>
            <person name="Kjaerbolling I."/>
            <person name="Vesth T."/>
            <person name="Frisvad J.C."/>
            <person name="Nybo J.L."/>
            <person name="Theobald S."/>
            <person name="Kildgaard S."/>
            <person name="Isbrandt T."/>
            <person name="Kuo A."/>
            <person name="Sato A."/>
            <person name="Lyhne E.K."/>
            <person name="Kogle M.E."/>
            <person name="Wiebenga A."/>
            <person name="Kun R.S."/>
            <person name="Lubbers R.J."/>
            <person name="Makela M.R."/>
            <person name="Barry K."/>
            <person name="Chovatia M."/>
            <person name="Clum A."/>
            <person name="Daum C."/>
            <person name="Haridas S."/>
            <person name="He G."/>
            <person name="LaButti K."/>
            <person name="Lipzen A."/>
            <person name="Mondo S."/>
            <person name="Riley R."/>
            <person name="Salamov A."/>
            <person name="Simmons B.A."/>
            <person name="Magnuson J.K."/>
            <person name="Henrissat B."/>
            <person name="Mortensen U.H."/>
            <person name="Larsen T.O."/>
            <person name="Devries R.P."/>
            <person name="Grigoriev I.V."/>
            <person name="Machida M."/>
            <person name="Baker S.E."/>
            <person name="Andersen M.R."/>
        </authorList>
    </citation>
    <scope>NUCLEOTIDE SEQUENCE [LARGE SCALE GENOMIC DNA]</scope>
    <source>
        <strain evidence="2 3">CBS 117626</strain>
    </source>
</reference>
<gene>
    <name evidence="2" type="ORF">BDV40DRAFT_299493</name>
</gene>
<dbReference type="EMBL" id="ML738618">
    <property type="protein sequence ID" value="KAE8163364.1"/>
    <property type="molecule type" value="Genomic_DNA"/>
</dbReference>
<evidence type="ECO:0000313" key="2">
    <source>
        <dbReference type="EMBL" id="KAE8163364.1"/>
    </source>
</evidence>
<keyword evidence="1" id="KW-0472">Membrane</keyword>
<organism evidence="2 3">
    <name type="scientific">Aspergillus tamarii</name>
    <dbReference type="NCBI Taxonomy" id="41984"/>
    <lineage>
        <taxon>Eukaryota</taxon>
        <taxon>Fungi</taxon>
        <taxon>Dikarya</taxon>
        <taxon>Ascomycota</taxon>
        <taxon>Pezizomycotina</taxon>
        <taxon>Eurotiomycetes</taxon>
        <taxon>Eurotiomycetidae</taxon>
        <taxon>Eurotiales</taxon>
        <taxon>Aspergillaceae</taxon>
        <taxon>Aspergillus</taxon>
        <taxon>Aspergillus subgen. Circumdati</taxon>
    </lineage>
</organism>
<evidence type="ECO:0000256" key="1">
    <source>
        <dbReference type="SAM" id="Phobius"/>
    </source>
</evidence>
<evidence type="ECO:0000313" key="3">
    <source>
        <dbReference type="Proteomes" id="UP000326950"/>
    </source>
</evidence>
<proteinExistence type="predicted"/>
<accession>A0A5N6UXN7</accession>
<dbReference type="AlphaFoldDB" id="A0A5N6UXN7"/>
<feature type="transmembrane region" description="Helical" evidence="1">
    <location>
        <begin position="61"/>
        <end position="86"/>
    </location>
</feature>
<dbReference type="Proteomes" id="UP000326950">
    <property type="component" value="Unassembled WGS sequence"/>
</dbReference>
<name>A0A5N6UXN7_ASPTM</name>
<keyword evidence="3" id="KW-1185">Reference proteome</keyword>
<sequence length="127" mass="13600">MGAFQTDTKRINDAFKTGLALVNTAWAEATGSIHVGSIDDHGVMLDLGAYTLVPKISQASILAISILLSVYSISQLCVASYAALYLKWTGSMNGFAMMRVGAVVADKMPLLITYKEDEIRAVDEIPG</sequence>
<keyword evidence="1" id="KW-0812">Transmembrane</keyword>